<evidence type="ECO:0000313" key="1">
    <source>
        <dbReference type="EMBL" id="PMB19094.1"/>
    </source>
</evidence>
<dbReference type="Proteomes" id="UP000235081">
    <property type="component" value="Unassembled WGS sequence"/>
</dbReference>
<proteinExistence type="predicted"/>
<feature type="non-terminal residue" evidence="1">
    <location>
        <position position="1"/>
    </location>
</feature>
<name>A0A2N6L9V3_9CYAN</name>
<dbReference type="InterPro" id="IPR035093">
    <property type="entry name" value="RelE/ParE_toxin_dom_sf"/>
</dbReference>
<accession>A0A2N6L9V3</accession>
<dbReference type="EMBL" id="NMQE01000633">
    <property type="protein sequence ID" value="PMB19094.1"/>
    <property type="molecule type" value="Genomic_DNA"/>
</dbReference>
<dbReference type="Gene3D" id="3.30.2310.20">
    <property type="entry name" value="RelE-like"/>
    <property type="match status" value="1"/>
</dbReference>
<protein>
    <submittedName>
        <fullName evidence="1">Type II toxin-antitoxin system mRNA interferase toxin, RelE/StbE family</fullName>
    </submittedName>
</protein>
<comment type="caution">
    <text evidence="1">The sequence shown here is derived from an EMBL/GenBank/DDBJ whole genome shotgun (WGS) entry which is preliminary data.</text>
</comment>
<evidence type="ECO:0000313" key="2">
    <source>
        <dbReference type="Proteomes" id="UP000235081"/>
    </source>
</evidence>
<reference evidence="1 2" key="1">
    <citation type="submission" date="2017-07" db="EMBL/GenBank/DDBJ databases">
        <title>Genomes of Fischerella (Mastigocladus) sp. strains.</title>
        <authorList>
            <person name="Miller S.R."/>
        </authorList>
    </citation>
    <scope>NUCLEOTIDE SEQUENCE [LARGE SCALE GENOMIC DNA]</scope>
    <source>
        <strain evidence="1 2">CCMEE 5318</strain>
    </source>
</reference>
<gene>
    <name evidence="1" type="ORF">CEN46_19360</name>
</gene>
<dbReference type="AlphaFoldDB" id="A0A2N6L9V3"/>
<dbReference type="SUPFAM" id="SSF143011">
    <property type="entry name" value="RelE-like"/>
    <property type="match status" value="1"/>
</dbReference>
<organism evidence="1 2">
    <name type="scientific">Fischerella thermalis CCMEE 5318</name>
    <dbReference type="NCBI Taxonomy" id="2019666"/>
    <lineage>
        <taxon>Bacteria</taxon>
        <taxon>Bacillati</taxon>
        <taxon>Cyanobacteriota</taxon>
        <taxon>Cyanophyceae</taxon>
        <taxon>Nostocales</taxon>
        <taxon>Hapalosiphonaceae</taxon>
        <taxon>Fischerella</taxon>
    </lineage>
</organism>
<sequence length="32" mass="3802">GDYRILYDIYDDILLITVVEIGHRSKVYKDES</sequence>